<evidence type="ECO:0000313" key="8">
    <source>
        <dbReference type="Proteomes" id="UP000216311"/>
    </source>
</evidence>
<keyword evidence="2 5" id="KW-0812">Transmembrane</keyword>
<feature type="domain" description="Integral membrane bound transporter" evidence="6">
    <location>
        <begin position="12"/>
        <end position="127"/>
    </location>
</feature>
<feature type="transmembrane region" description="Helical" evidence="5">
    <location>
        <begin position="114"/>
        <end position="132"/>
    </location>
</feature>
<proteinExistence type="predicted"/>
<evidence type="ECO:0000256" key="1">
    <source>
        <dbReference type="ARBA" id="ARBA00004141"/>
    </source>
</evidence>
<evidence type="ECO:0000256" key="2">
    <source>
        <dbReference type="ARBA" id="ARBA00022692"/>
    </source>
</evidence>
<dbReference type="InterPro" id="IPR049453">
    <property type="entry name" value="Memb_transporter_dom"/>
</dbReference>
<comment type="caution">
    <text evidence="7">The sequence shown here is derived from an EMBL/GenBank/DDBJ whole genome shotgun (WGS) entry which is preliminary data.</text>
</comment>
<comment type="subcellular location">
    <subcellularLocation>
        <location evidence="1">Membrane</location>
        <topology evidence="1">Multi-pass membrane protein</topology>
    </subcellularLocation>
</comment>
<keyword evidence="3 5" id="KW-1133">Transmembrane helix</keyword>
<keyword evidence="8" id="KW-1185">Reference proteome</keyword>
<evidence type="ECO:0000259" key="6">
    <source>
        <dbReference type="Pfam" id="PF13515"/>
    </source>
</evidence>
<evidence type="ECO:0000256" key="5">
    <source>
        <dbReference type="SAM" id="Phobius"/>
    </source>
</evidence>
<dbReference type="GO" id="GO:0016020">
    <property type="term" value="C:membrane"/>
    <property type="evidence" value="ECO:0007669"/>
    <property type="project" value="UniProtKB-SubCell"/>
</dbReference>
<feature type="transmembrane region" description="Helical" evidence="5">
    <location>
        <begin position="16"/>
        <end position="38"/>
    </location>
</feature>
<evidence type="ECO:0000313" key="7">
    <source>
        <dbReference type="EMBL" id="OYO16532.1"/>
    </source>
</evidence>
<dbReference type="Pfam" id="PF13515">
    <property type="entry name" value="FUSC_2"/>
    <property type="match status" value="1"/>
</dbReference>
<accession>A0A255GMA9</accession>
<dbReference type="OrthoDB" id="5149422at2"/>
<dbReference type="Proteomes" id="UP000216311">
    <property type="component" value="Unassembled WGS sequence"/>
</dbReference>
<protein>
    <recommendedName>
        <fullName evidence="6">Integral membrane bound transporter domain-containing protein</fullName>
    </recommendedName>
</protein>
<keyword evidence="4 5" id="KW-0472">Membrane</keyword>
<dbReference type="EMBL" id="NMVQ01000047">
    <property type="protein sequence ID" value="OYO16532.1"/>
    <property type="molecule type" value="Genomic_DNA"/>
</dbReference>
<gene>
    <name evidence="7" type="ORF">CGZ93_17350</name>
</gene>
<feature type="transmembrane region" description="Helical" evidence="5">
    <location>
        <begin position="83"/>
        <end position="102"/>
    </location>
</feature>
<sequence length="143" mass="15679">MHPFGRSSNPAPRDRWAGLVVLVLSYPGAPGTLLIRALSRILGTLVGLLLFIPFAGRHLGPVVFVSALCVLLWFVARWTSRNYLIGSVLITLLTLFMSLPLMPDQTPLQLACDRGVDTVIAGVIAVATLWALRGRSARSRRYR</sequence>
<name>A0A255GMA9_9ACTN</name>
<dbReference type="AlphaFoldDB" id="A0A255GMA9"/>
<evidence type="ECO:0000256" key="4">
    <source>
        <dbReference type="ARBA" id="ARBA00023136"/>
    </source>
</evidence>
<feature type="transmembrane region" description="Helical" evidence="5">
    <location>
        <begin position="58"/>
        <end position="76"/>
    </location>
</feature>
<reference evidence="7 8" key="1">
    <citation type="submission" date="2017-07" db="EMBL/GenBank/DDBJ databases">
        <title>Draft whole genome sequences of clinical Proprionibacteriaceae strains.</title>
        <authorList>
            <person name="Bernier A.-M."/>
            <person name="Bernard K."/>
            <person name="Domingo M.-C."/>
        </authorList>
    </citation>
    <scope>NUCLEOTIDE SEQUENCE [LARGE SCALE GENOMIC DNA]</scope>
    <source>
        <strain evidence="7 8">NML 130396</strain>
    </source>
</reference>
<dbReference type="RefSeq" id="WP_094365419.1">
    <property type="nucleotide sequence ID" value="NZ_NMVQ01000047.1"/>
</dbReference>
<evidence type="ECO:0000256" key="3">
    <source>
        <dbReference type="ARBA" id="ARBA00022989"/>
    </source>
</evidence>
<organism evidence="7 8">
    <name type="scientific">Enemella dayhoffiae</name>
    <dbReference type="NCBI Taxonomy" id="2016507"/>
    <lineage>
        <taxon>Bacteria</taxon>
        <taxon>Bacillati</taxon>
        <taxon>Actinomycetota</taxon>
        <taxon>Actinomycetes</taxon>
        <taxon>Propionibacteriales</taxon>
        <taxon>Propionibacteriaceae</taxon>
        <taxon>Enemella</taxon>
    </lineage>
</organism>